<dbReference type="Proteomes" id="UP000005239">
    <property type="component" value="Unassembled WGS sequence"/>
</dbReference>
<sequence>MTMLNLVTETTPPVKCSFWIKWIIQMSPGIKRYAILRIACNNCSKWPFLRGHHNRVKTPKADQNPINSLRQLPQTSLCTRPLDNASVQSLKSLFVLG</sequence>
<evidence type="ECO:0000313" key="2">
    <source>
        <dbReference type="Proteomes" id="UP000005239"/>
    </source>
</evidence>
<dbReference type="AlphaFoldDB" id="A0A2A6BWM1"/>
<evidence type="ECO:0000313" key="1">
    <source>
        <dbReference type="EnsemblMetazoa" id="PPA46082.1"/>
    </source>
</evidence>
<reference evidence="1" key="2">
    <citation type="submission" date="2022-06" db="UniProtKB">
        <authorList>
            <consortium name="EnsemblMetazoa"/>
        </authorList>
    </citation>
    <scope>IDENTIFICATION</scope>
    <source>
        <strain evidence="1">PS312</strain>
    </source>
</reference>
<reference evidence="2" key="1">
    <citation type="journal article" date="2008" name="Nat. Genet.">
        <title>The Pristionchus pacificus genome provides a unique perspective on nematode lifestyle and parasitism.</title>
        <authorList>
            <person name="Dieterich C."/>
            <person name="Clifton S.W."/>
            <person name="Schuster L.N."/>
            <person name="Chinwalla A."/>
            <person name="Delehaunty K."/>
            <person name="Dinkelacker I."/>
            <person name="Fulton L."/>
            <person name="Fulton R."/>
            <person name="Godfrey J."/>
            <person name="Minx P."/>
            <person name="Mitreva M."/>
            <person name="Roeseler W."/>
            <person name="Tian H."/>
            <person name="Witte H."/>
            <person name="Yang S.P."/>
            <person name="Wilson R.K."/>
            <person name="Sommer R.J."/>
        </authorList>
    </citation>
    <scope>NUCLEOTIDE SEQUENCE [LARGE SCALE GENOMIC DNA]</scope>
    <source>
        <strain evidence="2">PS312</strain>
    </source>
</reference>
<keyword evidence="2" id="KW-1185">Reference proteome</keyword>
<dbReference type="EnsemblMetazoa" id="PPA46082.1">
    <property type="protein sequence ID" value="PPA46082.1"/>
    <property type="gene ID" value="WBGene00284451"/>
</dbReference>
<accession>A0A2A6BWM1</accession>
<organism evidence="1 2">
    <name type="scientific">Pristionchus pacificus</name>
    <name type="common">Parasitic nematode worm</name>
    <dbReference type="NCBI Taxonomy" id="54126"/>
    <lineage>
        <taxon>Eukaryota</taxon>
        <taxon>Metazoa</taxon>
        <taxon>Ecdysozoa</taxon>
        <taxon>Nematoda</taxon>
        <taxon>Chromadorea</taxon>
        <taxon>Rhabditida</taxon>
        <taxon>Rhabditina</taxon>
        <taxon>Diplogasteromorpha</taxon>
        <taxon>Diplogasteroidea</taxon>
        <taxon>Neodiplogasteridae</taxon>
        <taxon>Pristionchus</taxon>
    </lineage>
</organism>
<proteinExistence type="predicted"/>
<protein>
    <submittedName>
        <fullName evidence="1">Uncharacterized protein</fullName>
    </submittedName>
</protein>
<accession>A0A8R1Z5E8</accession>
<name>A0A2A6BWM1_PRIPA</name>
<gene>
    <name evidence="1" type="primary">WBGene00284451</name>
</gene>